<evidence type="ECO:0000259" key="5">
    <source>
        <dbReference type="PROSITE" id="PS50929"/>
    </source>
</evidence>
<dbReference type="PANTHER" id="PTHR43394">
    <property type="entry name" value="ATP-DEPENDENT PERMEASE MDL1, MITOCHONDRIAL"/>
    <property type="match status" value="1"/>
</dbReference>
<dbReference type="InterPro" id="IPR011527">
    <property type="entry name" value="ABC1_TM_dom"/>
</dbReference>
<evidence type="ECO:0000313" key="6">
    <source>
        <dbReference type="EMBL" id="KAG7348908.1"/>
    </source>
</evidence>
<dbReference type="Pfam" id="PF00664">
    <property type="entry name" value="ABC_membrane"/>
    <property type="match status" value="1"/>
</dbReference>
<proteinExistence type="predicted"/>
<dbReference type="InterPro" id="IPR039421">
    <property type="entry name" value="Type_1_exporter"/>
</dbReference>
<organism evidence="6 7">
    <name type="scientific">Nitzschia inconspicua</name>
    <dbReference type="NCBI Taxonomy" id="303405"/>
    <lineage>
        <taxon>Eukaryota</taxon>
        <taxon>Sar</taxon>
        <taxon>Stramenopiles</taxon>
        <taxon>Ochrophyta</taxon>
        <taxon>Bacillariophyta</taxon>
        <taxon>Bacillariophyceae</taxon>
        <taxon>Bacillariophycidae</taxon>
        <taxon>Bacillariales</taxon>
        <taxon>Bacillariaceae</taxon>
        <taxon>Nitzschia</taxon>
    </lineage>
</organism>
<reference evidence="6" key="1">
    <citation type="journal article" date="2021" name="Sci. Rep.">
        <title>Diploid genomic architecture of Nitzschia inconspicua, an elite biomass production diatom.</title>
        <authorList>
            <person name="Oliver A."/>
            <person name="Podell S."/>
            <person name="Pinowska A."/>
            <person name="Traller J.C."/>
            <person name="Smith S.R."/>
            <person name="McClure R."/>
            <person name="Beliaev A."/>
            <person name="Bohutskyi P."/>
            <person name="Hill E.A."/>
            <person name="Rabines A."/>
            <person name="Zheng H."/>
            <person name="Allen L.Z."/>
            <person name="Kuo A."/>
            <person name="Grigoriev I.V."/>
            <person name="Allen A.E."/>
            <person name="Hazlebeck D."/>
            <person name="Allen E.E."/>
        </authorList>
    </citation>
    <scope>NUCLEOTIDE SEQUENCE</scope>
    <source>
        <strain evidence="6">Hildebrandi</strain>
    </source>
</reference>
<dbReference type="GO" id="GO:0005524">
    <property type="term" value="F:ATP binding"/>
    <property type="evidence" value="ECO:0007669"/>
    <property type="project" value="InterPro"/>
</dbReference>
<feature type="transmembrane region" description="Helical" evidence="4">
    <location>
        <begin position="228"/>
        <end position="250"/>
    </location>
</feature>
<evidence type="ECO:0000256" key="3">
    <source>
        <dbReference type="ARBA" id="ARBA00023136"/>
    </source>
</evidence>
<keyword evidence="2 4" id="KW-1133">Transmembrane helix</keyword>
<dbReference type="GO" id="GO:0015421">
    <property type="term" value="F:ABC-type oligopeptide transporter activity"/>
    <property type="evidence" value="ECO:0007669"/>
    <property type="project" value="TreeGrafter"/>
</dbReference>
<dbReference type="AlphaFoldDB" id="A0A9K3KS53"/>
<keyword evidence="7" id="KW-1185">Reference proteome</keyword>
<dbReference type="OrthoDB" id="41274at2759"/>
<accession>A0A9K3KS53</accession>
<gene>
    <name evidence="6" type="ORF">IV203_011505</name>
</gene>
<dbReference type="GO" id="GO:0005743">
    <property type="term" value="C:mitochondrial inner membrane"/>
    <property type="evidence" value="ECO:0007669"/>
    <property type="project" value="TreeGrafter"/>
</dbReference>
<evidence type="ECO:0000256" key="4">
    <source>
        <dbReference type="SAM" id="Phobius"/>
    </source>
</evidence>
<reference evidence="6" key="2">
    <citation type="submission" date="2021-04" db="EMBL/GenBank/DDBJ databases">
        <authorList>
            <person name="Podell S."/>
        </authorList>
    </citation>
    <scope>NUCLEOTIDE SEQUENCE</scope>
    <source>
        <strain evidence="6">Hildebrandi</strain>
    </source>
</reference>
<name>A0A9K3KS53_9STRA</name>
<dbReference type="PANTHER" id="PTHR43394:SF1">
    <property type="entry name" value="ATP-BINDING CASSETTE SUB-FAMILY B MEMBER 10, MITOCHONDRIAL"/>
    <property type="match status" value="1"/>
</dbReference>
<feature type="domain" description="ABC transmembrane type-1" evidence="5">
    <location>
        <begin position="24"/>
        <end position="272"/>
    </location>
</feature>
<sequence length="366" mass="39931">MSEKYRAPAVTSASVRSVAQEPSMINFVAKAQADSMPLMVNSKGMNQLLSKAFMIVGGVVFAAGSLFVSIWTYTGEQQALRIQKAFVRSALNQDAAWFDTHNREELPTTMGTNIVYMHTAIGRSIADTFGLGVSALGCLVVAFLLNTPLAFIMLAAVPVVVIIMLIFNYFIRRASKDANKELGMAGSVATEVIAGIKTVAALCAKEHFGSKYTHQLDQAERFAIRSGVLQIALAGIVAMLFYFTYCYALYVGTEQVLSNSETINFISASSLMKTTRPAKSVGHKDGHSRWPFGVPRYFFTYTTQPDRPIFYDFNLSVQSGQSVALVGPSGSGKSTIARFLLRFYDPNSGAVLIDGTPIDELNVAWW</sequence>
<dbReference type="PROSITE" id="PS50929">
    <property type="entry name" value="ABC_TM1F"/>
    <property type="match status" value="1"/>
</dbReference>
<feature type="transmembrane region" description="Helical" evidence="4">
    <location>
        <begin position="151"/>
        <end position="171"/>
    </location>
</feature>
<evidence type="ECO:0000313" key="7">
    <source>
        <dbReference type="Proteomes" id="UP000693970"/>
    </source>
</evidence>
<evidence type="ECO:0000256" key="1">
    <source>
        <dbReference type="ARBA" id="ARBA00022692"/>
    </source>
</evidence>
<dbReference type="GO" id="GO:0016887">
    <property type="term" value="F:ATP hydrolysis activity"/>
    <property type="evidence" value="ECO:0007669"/>
    <property type="project" value="InterPro"/>
</dbReference>
<comment type="caution">
    <text evidence="6">The sequence shown here is derived from an EMBL/GenBank/DDBJ whole genome shotgun (WGS) entry which is preliminary data.</text>
</comment>
<protein>
    <submittedName>
        <fullName evidence="6">Multidrug ABC transporter ATPase/permease</fullName>
    </submittedName>
</protein>
<feature type="transmembrane region" description="Helical" evidence="4">
    <location>
        <begin position="125"/>
        <end position="145"/>
    </location>
</feature>
<dbReference type="EMBL" id="JAGRRH010000019">
    <property type="protein sequence ID" value="KAG7348908.1"/>
    <property type="molecule type" value="Genomic_DNA"/>
</dbReference>
<feature type="transmembrane region" description="Helical" evidence="4">
    <location>
        <begin position="52"/>
        <end position="74"/>
    </location>
</feature>
<dbReference type="GO" id="GO:0090374">
    <property type="term" value="P:oligopeptide export from mitochondrion"/>
    <property type="evidence" value="ECO:0007669"/>
    <property type="project" value="TreeGrafter"/>
</dbReference>
<dbReference type="Pfam" id="PF00005">
    <property type="entry name" value="ABC_tran"/>
    <property type="match status" value="1"/>
</dbReference>
<evidence type="ECO:0000256" key="2">
    <source>
        <dbReference type="ARBA" id="ARBA00022989"/>
    </source>
</evidence>
<keyword evidence="3 4" id="KW-0472">Membrane</keyword>
<keyword evidence="1 4" id="KW-0812">Transmembrane</keyword>
<dbReference type="Proteomes" id="UP000693970">
    <property type="component" value="Unassembled WGS sequence"/>
</dbReference>
<dbReference type="InterPro" id="IPR003439">
    <property type="entry name" value="ABC_transporter-like_ATP-bd"/>
</dbReference>
<dbReference type="CDD" id="cd18577">
    <property type="entry name" value="ABC_6TM_Pgp_ABCB1_D1_like"/>
    <property type="match status" value="1"/>
</dbReference>